<sequence>MKRCKMKSESVEDMPKIATARVFGPGKSTRIPRIASTTYADLYEVVITAEANDYPPPALVAADGFYHSNEIFKKVEHGWVYRSRAGNWMKVLGGFVDTKSIEENSRRTCEGLVHYAVVIGSGSTAPVLIVKSTESALDVLAQTALAHTIIAEQAIGPPTQWLELL</sequence>
<dbReference type="EMBL" id="MNAD01001668">
    <property type="protein sequence ID" value="OJT02486.1"/>
    <property type="molecule type" value="Genomic_DNA"/>
</dbReference>
<organism evidence="1 2">
    <name type="scientific">Trametes pubescens</name>
    <name type="common">White-rot fungus</name>
    <dbReference type="NCBI Taxonomy" id="154538"/>
    <lineage>
        <taxon>Eukaryota</taxon>
        <taxon>Fungi</taxon>
        <taxon>Dikarya</taxon>
        <taxon>Basidiomycota</taxon>
        <taxon>Agaricomycotina</taxon>
        <taxon>Agaricomycetes</taxon>
        <taxon>Polyporales</taxon>
        <taxon>Polyporaceae</taxon>
        <taxon>Trametes</taxon>
    </lineage>
</organism>
<dbReference type="AlphaFoldDB" id="A0A1M2V4Q4"/>
<keyword evidence="2" id="KW-1185">Reference proteome</keyword>
<dbReference type="OrthoDB" id="429813at2759"/>
<accession>A0A1M2V4Q4</accession>
<dbReference type="STRING" id="154538.A0A1M2V4Q4"/>
<evidence type="ECO:0000313" key="2">
    <source>
        <dbReference type="Proteomes" id="UP000184267"/>
    </source>
</evidence>
<name>A0A1M2V4Q4_TRAPU</name>
<evidence type="ECO:0000313" key="1">
    <source>
        <dbReference type="EMBL" id="OJT02486.1"/>
    </source>
</evidence>
<proteinExistence type="predicted"/>
<comment type="caution">
    <text evidence="1">The sequence shown here is derived from an EMBL/GenBank/DDBJ whole genome shotgun (WGS) entry which is preliminary data.</text>
</comment>
<protein>
    <submittedName>
        <fullName evidence="1">Uncharacterized protein</fullName>
    </submittedName>
</protein>
<gene>
    <name evidence="1" type="ORF">TRAPUB_6993</name>
</gene>
<dbReference type="Proteomes" id="UP000184267">
    <property type="component" value="Unassembled WGS sequence"/>
</dbReference>
<reference evidence="1 2" key="1">
    <citation type="submission" date="2016-10" db="EMBL/GenBank/DDBJ databases">
        <title>Genome sequence of the basidiomycete white-rot fungus Trametes pubescens.</title>
        <authorList>
            <person name="Makela M.R."/>
            <person name="Granchi Z."/>
            <person name="Peng M."/>
            <person name="De Vries R.P."/>
            <person name="Grigoriev I."/>
            <person name="Riley R."/>
            <person name="Hilden K."/>
        </authorList>
    </citation>
    <scope>NUCLEOTIDE SEQUENCE [LARGE SCALE GENOMIC DNA]</scope>
    <source>
        <strain evidence="1 2">FBCC735</strain>
    </source>
</reference>